<dbReference type="PANTHER" id="PTHR23133:SF2">
    <property type="entry name" value="IMIDAZOLEGLYCEROL-PHOSPHATE DEHYDRATASE"/>
    <property type="match status" value="1"/>
</dbReference>
<accession>A0A1I1GTB6</accession>
<dbReference type="RefSeq" id="WP_091980956.1">
    <property type="nucleotide sequence ID" value="NZ_FOLO01000005.1"/>
</dbReference>
<evidence type="ECO:0000256" key="10">
    <source>
        <dbReference type="HAMAP-Rule" id="MF_01022"/>
    </source>
</evidence>
<feature type="binding site" evidence="10">
    <location>
        <position position="9"/>
    </location>
    <ligand>
        <name>Mg(2+)</name>
        <dbReference type="ChEBI" id="CHEBI:18420"/>
    </ligand>
</feature>
<keyword evidence="3 10" id="KW-0028">Amino-acid biosynthesis</keyword>
<comment type="catalytic activity">
    <reaction evidence="10">
        <text>L-histidinol phosphate + H2O = L-histidinol + phosphate</text>
        <dbReference type="Rhea" id="RHEA:14465"/>
        <dbReference type="ChEBI" id="CHEBI:15377"/>
        <dbReference type="ChEBI" id="CHEBI:43474"/>
        <dbReference type="ChEBI" id="CHEBI:57699"/>
        <dbReference type="ChEBI" id="CHEBI:57980"/>
        <dbReference type="EC" id="3.1.3.15"/>
    </reaction>
</comment>
<dbReference type="NCBIfam" id="NF003937">
    <property type="entry name" value="PRK05446.1"/>
    <property type="match status" value="1"/>
</dbReference>
<protein>
    <recommendedName>
        <fullName evidence="10">Histidine biosynthesis bifunctional protein HisB</fullName>
    </recommendedName>
    <domain>
        <recommendedName>
            <fullName evidence="10">Histidinol-phosphatase</fullName>
            <ecNumber evidence="10">3.1.3.15</ecNumber>
        </recommendedName>
    </domain>
    <domain>
        <recommendedName>
            <fullName evidence="10">Imidazoleglycerol-phosphate dehydratase</fullName>
            <shortName evidence="10">IGPD</shortName>
            <ecNumber evidence="10">4.2.1.19</ecNumber>
        </recommendedName>
    </domain>
</protein>
<comment type="pathway">
    <text evidence="10">Amino-acid biosynthesis; L-histidine biosynthesis; L-histidine from 5-phospho-alpha-D-ribose 1-diphosphate: step 8/9.</text>
</comment>
<dbReference type="InterPro" id="IPR038494">
    <property type="entry name" value="IGPD_sf"/>
</dbReference>
<comment type="pathway">
    <text evidence="1 10">Amino-acid biosynthesis; L-histidine biosynthesis; L-histidine from 5-phospho-alpha-D-ribose 1-diphosphate: step 6/9.</text>
</comment>
<dbReference type="HAMAP" id="MF_01022">
    <property type="entry name" value="Bifunc_HisB"/>
    <property type="match status" value="1"/>
</dbReference>
<dbReference type="InterPro" id="IPR005954">
    <property type="entry name" value="HisB_N"/>
</dbReference>
<dbReference type="SUPFAM" id="SSF56784">
    <property type="entry name" value="HAD-like"/>
    <property type="match status" value="1"/>
</dbReference>
<dbReference type="SUPFAM" id="SSF54211">
    <property type="entry name" value="Ribosomal protein S5 domain 2-like"/>
    <property type="match status" value="2"/>
</dbReference>
<evidence type="ECO:0000256" key="5">
    <source>
        <dbReference type="ARBA" id="ARBA00022801"/>
    </source>
</evidence>
<keyword evidence="12" id="KW-1185">Reference proteome</keyword>
<dbReference type="NCBIfam" id="TIGR01656">
    <property type="entry name" value="Histidinol-ppas"/>
    <property type="match status" value="1"/>
</dbReference>
<dbReference type="NCBIfam" id="TIGR01261">
    <property type="entry name" value="hisB_Nterm"/>
    <property type="match status" value="1"/>
</dbReference>
<dbReference type="InterPro" id="IPR020568">
    <property type="entry name" value="Ribosomal_Su5_D2-typ_SF"/>
</dbReference>
<reference evidence="11 12" key="1">
    <citation type="submission" date="2016-10" db="EMBL/GenBank/DDBJ databases">
        <authorList>
            <person name="de Groot N.N."/>
        </authorList>
    </citation>
    <scope>NUCLEOTIDE SEQUENCE [LARGE SCALE GENOMIC DNA]</scope>
    <source>
        <strain evidence="11 12">DSM 6059</strain>
    </source>
</reference>
<comment type="cofactor">
    <cofactor evidence="10">
        <name>Mg(2+)</name>
        <dbReference type="ChEBI" id="CHEBI:18420"/>
    </cofactor>
</comment>
<feature type="binding site" evidence="10">
    <location>
        <position position="101"/>
    </location>
    <ligand>
        <name>Zn(2+)</name>
        <dbReference type="ChEBI" id="CHEBI:29105"/>
    </ligand>
</feature>
<dbReference type="InterPro" id="IPR006549">
    <property type="entry name" value="HAD-SF_hydro_IIIA"/>
</dbReference>
<dbReference type="InterPro" id="IPR006543">
    <property type="entry name" value="Histidinol-phos"/>
</dbReference>
<evidence type="ECO:0000256" key="8">
    <source>
        <dbReference type="ARBA" id="ARBA00023239"/>
    </source>
</evidence>
<comment type="cofactor">
    <cofactor evidence="10">
        <name>Zn(2+)</name>
        <dbReference type="ChEBI" id="CHEBI:29105"/>
    </cofactor>
</comment>
<evidence type="ECO:0000256" key="9">
    <source>
        <dbReference type="ARBA" id="ARBA00023268"/>
    </source>
</evidence>
<dbReference type="STRING" id="1123010.SAMN02745724_01021"/>
<dbReference type="InterPro" id="IPR023214">
    <property type="entry name" value="HAD_sf"/>
</dbReference>
<evidence type="ECO:0000313" key="11">
    <source>
        <dbReference type="EMBL" id="SFC14725.1"/>
    </source>
</evidence>
<dbReference type="InterPro" id="IPR036412">
    <property type="entry name" value="HAD-like_sf"/>
</dbReference>
<dbReference type="Pfam" id="PF00475">
    <property type="entry name" value="IGPD"/>
    <property type="match status" value="1"/>
</dbReference>
<feature type="region of interest" description="Imidazoleglycerol-phosphate dehydratase" evidence="10">
    <location>
        <begin position="164"/>
        <end position="353"/>
    </location>
</feature>
<dbReference type="PROSITE" id="PS00954">
    <property type="entry name" value="IGP_DEHYDRATASE_1"/>
    <property type="match status" value="1"/>
</dbReference>
<keyword evidence="8 10" id="KW-0456">Lyase</keyword>
<feature type="binding site" evidence="10">
    <location>
        <position position="11"/>
    </location>
    <ligand>
        <name>Mg(2+)</name>
        <dbReference type="ChEBI" id="CHEBI:18420"/>
    </ligand>
</feature>
<dbReference type="GO" id="GO:0004401">
    <property type="term" value="F:histidinol-phosphatase activity"/>
    <property type="evidence" value="ECO:0007669"/>
    <property type="project" value="UniProtKB-UniRule"/>
</dbReference>
<dbReference type="HAMAP" id="MF_00076">
    <property type="entry name" value="HisB"/>
    <property type="match status" value="1"/>
</dbReference>
<comment type="catalytic activity">
    <reaction evidence="10">
        <text>D-erythro-1-(imidazol-4-yl)glycerol 3-phosphate = 3-(imidazol-4-yl)-2-oxopropyl phosphate + H2O</text>
        <dbReference type="Rhea" id="RHEA:11040"/>
        <dbReference type="ChEBI" id="CHEBI:15377"/>
        <dbReference type="ChEBI" id="CHEBI:57766"/>
        <dbReference type="ChEBI" id="CHEBI:58278"/>
        <dbReference type="EC" id="4.2.1.19"/>
    </reaction>
</comment>
<dbReference type="EC" id="4.2.1.19" evidence="10"/>
<keyword evidence="6 10" id="KW-0460">Magnesium</keyword>
<dbReference type="CDD" id="cd07503">
    <property type="entry name" value="HAD_HisB-N"/>
    <property type="match status" value="1"/>
</dbReference>
<dbReference type="EMBL" id="FOLO01000005">
    <property type="protein sequence ID" value="SFC14725.1"/>
    <property type="molecule type" value="Genomic_DNA"/>
</dbReference>
<dbReference type="UniPathway" id="UPA00031">
    <property type="reaction ID" value="UER00011"/>
</dbReference>
<feature type="binding site" evidence="10">
    <location>
        <position position="93"/>
    </location>
    <ligand>
        <name>Zn(2+)</name>
        <dbReference type="ChEBI" id="CHEBI:29105"/>
    </ligand>
</feature>
<feature type="region of interest" description="Histidinol-phosphatase" evidence="10">
    <location>
        <begin position="1"/>
        <end position="163"/>
    </location>
</feature>
<keyword evidence="4 10" id="KW-0479">Metal-binding</keyword>
<dbReference type="InterPro" id="IPR020565">
    <property type="entry name" value="ImidazoleglycerP_deHydtase_CS"/>
</dbReference>
<name>A0A1I1GTB6_9GAMM</name>
<dbReference type="GO" id="GO:0004424">
    <property type="term" value="F:imidazoleglycerol-phosphate dehydratase activity"/>
    <property type="evidence" value="ECO:0007669"/>
    <property type="project" value="UniProtKB-UniRule"/>
</dbReference>
<keyword evidence="2 10" id="KW-0963">Cytoplasm</keyword>
<dbReference type="CDD" id="cd07914">
    <property type="entry name" value="IGPD"/>
    <property type="match status" value="1"/>
</dbReference>
<dbReference type="GO" id="GO:0046872">
    <property type="term" value="F:metal ion binding"/>
    <property type="evidence" value="ECO:0007669"/>
    <property type="project" value="UniProtKB-KW"/>
</dbReference>
<evidence type="ECO:0000256" key="1">
    <source>
        <dbReference type="ARBA" id="ARBA00005047"/>
    </source>
</evidence>
<proteinExistence type="inferred from homology"/>
<comment type="similarity">
    <text evidence="10">In the N-terminal section; belongs to the histidinol-phosphatase family.</text>
</comment>
<dbReference type="InterPro" id="IPR020566">
    <property type="entry name" value="His_synth_bifunc_HisB"/>
</dbReference>
<dbReference type="NCBIfam" id="TIGR01662">
    <property type="entry name" value="HAD-SF-IIIA"/>
    <property type="match status" value="1"/>
</dbReference>
<evidence type="ECO:0000256" key="2">
    <source>
        <dbReference type="ARBA" id="ARBA00022490"/>
    </source>
</evidence>
<keyword evidence="7 10" id="KW-0368">Histidine biosynthesis</keyword>
<dbReference type="GO" id="GO:0005737">
    <property type="term" value="C:cytoplasm"/>
    <property type="evidence" value="ECO:0007669"/>
    <property type="project" value="UniProtKB-SubCell"/>
</dbReference>
<dbReference type="Gene3D" id="3.30.230.40">
    <property type="entry name" value="Imidazole glycerol phosphate dehydratase, domain 1"/>
    <property type="match status" value="2"/>
</dbReference>
<feature type="binding site" evidence="10">
    <location>
        <position position="95"/>
    </location>
    <ligand>
        <name>Zn(2+)</name>
        <dbReference type="ChEBI" id="CHEBI:29105"/>
    </ligand>
</feature>
<comment type="subcellular location">
    <subcellularLocation>
        <location evidence="10">Cytoplasm</location>
    </subcellularLocation>
</comment>
<evidence type="ECO:0000256" key="4">
    <source>
        <dbReference type="ARBA" id="ARBA00022723"/>
    </source>
</evidence>
<feature type="binding site" evidence="10">
    <location>
        <position position="103"/>
    </location>
    <ligand>
        <name>Zn(2+)</name>
        <dbReference type="ChEBI" id="CHEBI:29105"/>
    </ligand>
</feature>
<dbReference type="GO" id="GO:0000105">
    <property type="term" value="P:L-histidine biosynthetic process"/>
    <property type="evidence" value="ECO:0007669"/>
    <property type="project" value="UniProtKB-UniRule"/>
</dbReference>
<dbReference type="Pfam" id="PF13242">
    <property type="entry name" value="Hydrolase_like"/>
    <property type="match status" value="1"/>
</dbReference>
<feature type="active site" description="Proton donor" evidence="10">
    <location>
        <position position="11"/>
    </location>
</feature>
<evidence type="ECO:0000313" key="12">
    <source>
        <dbReference type="Proteomes" id="UP000198862"/>
    </source>
</evidence>
<dbReference type="InterPro" id="IPR000807">
    <property type="entry name" value="ImidazoleglycerolP_deHydtase"/>
</dbReference>
<sequence>MQKPYLFIDRDGTLIDEPIEDKQVDSLAKVKLEPGVIMALLQLQQAGFKLVMVSNQDGLGTDSFPTADFDLAQNKMMEIFCTQGISFESVLICPHFNEDNCDCRKPRTGLLTQLMQSGKVDLAKSYVIGDRETDIGLAKNLCCKGILYQGDWQKIVTQLTTMNREAIINRDTKETQISVKINLDETAKGHISTGLGFFDHMLDQIKTHGNFMLDIQAKGDLHIDEHHLVEDIGIAIGQALKIALGTKSQIARYGFSLPMDECLAQAQIDLSGRASFVLNAKFSRDKTGDLDVQMVEHFFKSLSDNAGLSLILSVSDGNCHHQVEGLFKVFSRALRMAISVDKSQSLASSKGCL</sequence>
<dbReference type="AlphaFoldDB" id="A0A1I1GTB6"/>
<keyword evidence="10" id="KW-0862">Zinc</keyword>
<dbReference type="Proteomes" id="UP000198862">
    <property type="component" value="Unassembled WGS sequence"/>
</dbReference>
<dbReference type="FunFam" id="3.30.230.40:FF:000003">
    <property type="entry name" value="Imidazoleglycerol-phosphate dehydratase HisB"/>
    <property type="match status" value="1"/>
</dbReference>
<dbReference type="Gene3D" id="3.40.50.1000">
    <property type="entry name" value="HAD superfamily/HAD-like"/>
    <property type="match status" value="1"/>
</dbReference>
<evidence type="ECO:0000256" key="6">
    <source>
        <dbReference type="ARBA" id="ARBA00022842"/>
    </source>
</evidence>
<feature type="binding site" evidence="10">
    <location>
        <position position="130"/>
    </location>
    <ligand>
        <name>Mg(2+)</name>
        <dbReference type="ChEBI" id="CHEBI:18420"/>
    </ligand>
</feature>
<comment type="similarity">
    <text evidence="10">In the C-terminal section; belongs to the imidazoleglycerol-phosphate dehydratase family.</text>
</comment>
<keyword evidence="9 10" id="KW-0511">Multifunctional enzyme</keyword>
<feature type="active site" description="Nucleophile" evidence="10">
    <location>
        <position position="9"/>
    </location>
</feature>
<dbReference type="OrthoDB" id="9790411at2"/>
<organism evidence="11 12">
    <name type="scientific">Pseudoalteromonas denitrificans DSM 6059</name>
    <dbReference type="NCBI Taxonomy" id="1123010"/>
    <lineage>
        <taxon>Bacteria</taxon>
        <taxon>Pseudomonadati</taxon>
        <taxon>Pseudomonadota</taxon>
        <taxon>Gammaproteobacteria</taxon>
        <taxon>Alteromonadales</taxon>
        <taxon>Pseudoalteromonadaceae</taxon>
        <taxon>Pseudoalteromonas</taxon>
    </lineage>
</organism>
<dbReference type="NCBIfam" id="NF002111">
    <property type="entry name" value="PRK00951.2-1"/>
    <property type="match status" value="1"/>
</dbReference>
<keyword evidence="5 10" id="KW-0378">Hydrolase</keyword>
<gene>
    <name evidence="10" type="primary">hisB</name>
    <name evidence="11" type="ORF">SAMN02745724_01021</name>
</gene>
<evidence type="ECO:0000256" key="7">
    <source>
        <dbReference type="ARBA" id="ARBA00023102"/>
    </source>
</evidence>
<dbReference type="EC" id="3.1.3.15" evidence="10"/>
<dbReference type="PANTHER" id="PTHR23133">
    <property type="entry name" value="IMIDAZOLEGLYCEROL-PHOSPHATE DEHYDRATASE HIS7"/>
    <property type="match status" value="1"/>
</dbReference>
<dbReference type="FunFam" id="3.30.230.40:FF:000001">
    <property type="entry name" value="Imidazoleglycerol-phosphate dehydratase HisB"/>
    <property type="match status" value="1"/>
</dbReference>
<evidence type="ECO:0000256" key="3">
    <source>
        <dbReference type="ARBA" id="ARBA00022605"/>
    </source>
</evidence>